<feature type="chain" id="PRO_5021439502" evidence="3">
    <location>
        <begin position="26"/>
        <end position="1141"/>
    </location>
</feature>
<organism evidence="5 6">
    <name type="scientific">Sandaracinobacter neustonicus</name>
    <dbReference type="NCBI Taxonomy" id="1715348"/>
    <lineage>
        <taxon>Bacteria</taxon>
        <taxon>Pseudomonadati</taxon>
        <taxon>Pseudomonadota</taxon>
        <taxon>Alphaproteobacteria</taxon>
        <taxon>Sphingomonadales</taxon>
        <taxon>Sphingosinicellaceae</taxon>
        <taxon>Sandaracinobacter</taxon>
    </lineage>
</organism>
<keyword evidence="1 3" id="KW-0732">Signal</keyword>
<reference evidence="5 6" key="1">
    <citation type="submission" date="2019-06" db="EMBL/GenBank/DDBJ databases">
        <authorList>
            <person name="Lee I."/>
            <person name="Jang G.I."/>
            <person name="Hwang C.Y."/>
        </authorList>
    </citation>
    <scope>NUCLEOTIDE SEQUENCE [LARGE SCALE GENOMIC DNA]</scope>
    <source>
        <strain evidence="5 6">PAMC 28131</strain>
    </source>
</reference>
<evidence type="ECO:0000256" key="2">
    <source>
        <dbReference type="SAM" id="MobiDB-lite"/>
    </source>
</evidence>
<keyword evidence="6" id="KW-1185">Reference proteome</keyword>
<dbReference type="InterPro" id="IPR006315">
    <property type="entry name" value="OM_autotransptr_brl_dom"/>
</dbReference>
<feature type="region of interest" description="Disordered" evidence="2">
    <location>
        <begin position="413"/>
        <end position="435"/>
    </location>
</feature>
<name>A0A501XQA0_9SPHN</name>
<dbReference type="InterPro" id="IPR011050">
    <property type="entry name" value="Pectin_lyase_fold/virulence"/>
</dbReference>
<evidence type="ECO:0000259" key="4">
    <source>
        <dbReference type="PROSITE" id="PS51208"/>
    </source>
</evidence>
<dbReference type="Pfam" id="PF17517">
    <property type="entry name" value="IgGFc_binding"/>
    <property type="match status" value="1"/>
</dbReference>
<feature type="domain" description="Autotransporter" evidence="4">
    <location>
        <begin position="868"/>
        <end position="1141"/>
    </location>
</feature>
<dbReference type="NCBIfam" id="TIGR01414">
    <property type="entry name" value="autotrans_barl"/>
    <property type="match status" value="1"/>
</dbReference>
<gene>
    <name evidence="5" type="ORF">FJQ54_04840</name>
</gene>
<dbReference type="Proteomes" id="UP000319897">
    <property type="component" value="Unassembled WGS sequence"/>
</dbReference>
<dbReference type="InterPro" id="IPR005546">
    <property type="entry name" value="Autotransporte_beta"/>
</dbReference>
<dbReference type="SUPFAM" id="SSF51126">
    <property type="entry name" value="Pectin lyase-like"/>
    <property type="match status" value="2"/>
</dbReference>
<dbReference type="SMART" id="SM00869">
    <property type="entry name" value="Autotransporter"/>
    <property type="match status" value="1"/>
</dbReference>
<feature type="signal peptide" evidence="3">
    <location>
        <begin position="1"/>
        <end position="25"/>
    </location>
</feature>
<comment type="caution">
    <text evidence="5">The sequence shown here is derived from an EMBL/GenBank/DDBJ whole genome shotgun (WGS) entry which is preliminary data.</text>
</comment>
<evidence type="ECO:0000313" key="6">
    <source>
        <dbReference type="Proteomes" id="UP000319897"/>
    </source>
</evidence>
<dbReference type="Pfam" id="PF03797">
    <property type="entry name" value="Autotransporter"/>
    <property type="match status" value="1"/>
</dbReference>
<dbReference type="OrthoDB" id="7195851at2"/>
<evidence type="ECO:0000313" key="5">
    <source>
        <dbReference type="EMBL" id="TPE62851.1"/>
    </source>
</evidence>
<dbReference type="Gene3D" id="2.40.128.130">
    <property type="entry name" value="Autotransporter beta-domain"/>
    <property type="match status" value="1"/>
</dbReference>
<dbReference type="EMBL" id="VFSU01000016">
    <property type="protein sequence ID" value="TPE62851.1"/>
    <property type="molecule type" value="Genomic_DNA"/>
</dbReference>
<protein>
    <submittedName>
        <fullName evidence="5">Autotransporter outer membrane beta-barrel domain-containing protein</fullName>
    </submittedName>
</protein>
<dbReference type="PANTHER" id="PTHR46534:SF1">
    <property type="entry name" value="IGGFC-BINDING PROTEIN N-TERMINAL DOMAIN-CONTAINING PROTEIN"/>
    <property type="match status" value="1"/>
</dbReference>
<dbReference type="GO" id="GO:0019867">
    <property type="term" value="C:outer membrane"/>
    <property type="evidence" value="ECO:0007669"/>
    <property type="project" value="InterPro"/>
</dbReference>
<dbReference type="Pfam" id="PF12951">
    <property type="entry name" value="PATR"/>
    <property type="match status" value="2"/>
</dbReference>
<evidence type="ECO:0000256" key="1">
    <source>
        <dbReference type="ARBA" id="ARBA00022729"/>
    </source>
</evidence>
<dbReference type="InterPro" id="IPR013425">
    <property type="entry name" value="Autotrns_rpt"/>
</dbReference>
<dbReference type="AlphaFoldDB" id="A0A501XQA0"/>
<dbReference type="InterPro" id="IPR036709">
    <property type="entry name" value="Autotransporte_beta_dom_sf"/>
</dbReference>
<dbReference type="NCBIfam" id="TIGR02601">
    <property type="entry name" value="autotrns_rpt"/>
    <property type="match status" value="2"/>
</dbReference>
<dbReference type="PROSITE" id="PS51208">
    <property type="entry name" value="AUTOTRANSPORTER"/>
    <property type="match status" value="1"/>
</dbReference>
<dbReference type="RefSeq" id="WP_140927290.1">
    <property type="nucleotide sequence ID" value="NZ_VFSU01000016.1"/>
</dbReference>
<dbReference type="PANTHER" id="PTHR46534">
    <property type="entry name" value="IGGFC_BINDING DOMAIN-CONTAINING PROTEIN"/>
    <property type="match status" value="1"/>
</dbReference>
<dbReference type="InterPro" id="IPR035234">
    <property type="entry name" value="IgGFc-bd_N"/>
</dbReference>
<evidence type="ECO:0000256" key="3">
    <source>
        <dbReference type="SAM" id="SignalP"/>
    </source>
</evidence>
<dbReference type="SUPFAM" id="SSF103515">
    <property type="entry name" value="Autotransporter"/>
    <property type="match status" value="1"/>
</dbReference>
<accession>A0A501XQA0</accession>
<sequence>MRNLKSTTAALAVAAALAFSGTASANTLYFQMNPNYGGGGQRQLFVFGQANATGTVTSRAGFNQSFDLGAEGFAVIDLSVSDELSSGSVQDLGFVVTSSSAVSGYYLSRIPYTTDMTYLIDGEKLGTNYVVAGYQNISPDQMSVQATQDGTTVTFTPKGSDPFTVMLDKGQTYMYTASANLTGSSILADKPISVFSGNQCTNVPTGVYACDHIMEQMPSVDQLSSTYMLAQTPRTGTLGNVIRVVATADNTEVRMNGTLVATLTAAGDFYEGRVAGGVELVATNPVLVAQYLVGEGEANANTDPAMAIVPGADQWLKSYVFATPSGTADFPTDFVSIVIQTSSLGTLTVDGVVADASLFNTLGSSIYSYGSIDVSGTTGPFTISADTPFQLMLMGVDSYDSYFTYGGAAFAPGASPDPETPPPPPGIDVYWDGDGSGSADNGNVDGGTGVLTAASVNLTLANGAVNNILPESATVIFGGAPGTVTIDDVDGALSFAGLKFNVDGYVLTGDSFELAGEGTPQVFVGGEVGEGGTTPFVATIGNVITGTQGFAKTGIGTLILTGANSYSGTTTVSEGTLIGNSGTFGTGGMAISEDGTAIFDQAVAGSFGQSFSGSGTLIKTGAGALTLTGVSSFSGDTLVNQGLLLVDGSLGASDVTVGAGAVLGGTGTVGNTVILSGGRIAPGGSIGTLNVAGNFTQSTGSFYDVELNSLGQSDLIRISGTATIEAGTVLNVTKLDTPRLALGTRYTVLTADGGRTGTYGSVTGAAARVSAFIGLVPSYDANNVYLNVARNRAFAAAGLTPNQIAAATGADAAGNGALYTAIAYLQTDAEAQAAFDSISGEIHASLRGVSLEDSRFVREAMVNRTVGAREPGKGLWISGYGSWASISGDSNTAHVNRDIGGFFIGGEMSNESGLIVGAVTGYGKGDITVDDRSSKADTSDAYLGGYVGFNALGFNARAGLAYQWRDVKTTRHIAFTGFSDTAQAKYNLNTFQAFADAGYKLELGGAGLEPFFQLAYVDVSGGSFSETGGAAALDGSGSENFWLTQLGTRFNFGLGTGIGVTGSIGWRHLTGGDRNTPVTMNLGAGPSFSIMGAPLAKDMAALSLGVGGSIGKNVSFDVGYSGVAGNGASDHGVRGSVIFRF</sequence>
<proteinExistence type="predicted"/>